<comment type="subcellular location">
    <subcellularLocation>
        <location evidence="1">Cytoplasm</location>
    </subcellularLocation>
</comment>
<dbReference type="RefSeq" id="XP_011312434.1">
    <property type="nucleotide sequence ID" value="XM_011314132.1"/>
</dbReference>
<keyword evidence="5" id="KW-0217">Developmental protein</keyword>
<dbReference type="KEGG" id="fas:105272181"/>
<reference evidence="20" key="2">
    <citation type="submission" date="2025-04" db="UniProtKB">
        <authorList>
            <consortium name="RefSeq"/>
        </authorList>
    </citation>
    <scope>IDENTIFICATION</scope>
    <source>
        <strain evidence="20">USDA-PBARC FA_bdor</strain>
        <tissue evidence="20">Whole organism</tissue>
    </source>
</reference>
<dbReference type="SUPFAM" id="SSF63748">
    <property type="entry name" value="Tudor/PWWP/MBT"/>
    <property type="match status" value="1"/>
</dbReference>
<dbReference type="CTD" id="41919"/>
<dbReference type="InterPro" id="IPR007502">
    <property type="entry name" value="Helicase-assoc_dom"/>
</dbReference>
<comment type="similarity">
    <text evidence="2">Belongs to the DEAD box helicase family. DEAH subfamily.</text>
</comment>
<evidence type="ECO:0000256" key="10">
    <source>
        <dbReference type="ARBA" id="ARBA00022806"/>
    </source>
</evidence>
<evidence type="ECO:0000256" key="14">
    <source>
        <dbReference type="ARBA" id="ARBA00023254"/>
    </source>
</evidence>
<reference evidence="18" key="1">
    <citation type="submission" date="2015-01" db="EMBL/GenBank/DDBJ databases">
        <title>Transcriptome Assembly of Fopius arisanus.</title>
        <authorList>
            <person name="Geib S."/>
        </authorList>
    </citation>
    <scope>NUCLEOTIDE SEQUENCE</scope>
</reference>
<dbReference type="InterPro" id="IPR001650">
    <property type="entry name" value="Helicase_C-like"/>
</dbReference>
<organism evidence="18">
    <name type="scientific">Fopius arisanus</name>
    <dbReference type="NCBI Taxonomy" id="64838"/>
    <lineage>
        <taxon>Eukaryota</taxon>
        <taxon>Metazoa</taxon>
        <taxon>Ecdysozoa</taxon>
        <taxon>Arthropoda</taxon>
        <taxon>Hexapoda</taxon>
        <taxon>Insecta</taxon>
        <taxon>Pterygota</taxon>
        <taxon>Neoptera</taxon>
        <taxon>Endopterygota</taxon>
        <taxon>Hymenoptera</taxon>
        <taxon>Apocrita</taxon>
        <taxon>Ichneumonoidea</taxon>
        <taxon>Braconidae</taxon>
        <taxon>Opiinae</taxon>
        <taxon>Fopius</taxon>
    </lineage>
</organism>
<dbReference type="SMART" id="SM00847">
    <property type="entry name" value="HA2"/>
    <property type="match status" value="1"/>
</dbReference>
<evidence type="ECO:0000256" key="12">
    <source>
        <dbReference type="ARBA" id="ARBA00022871"/>
    </source>
</evidence>
<evidence type="ECO:0000256" key="15">
    <source>
        <dbReference type="ARBA" id="ARBA00047984"/>
    </source>
</evidence>
<evidence type="ECO:0000256" key="3">
    <source>
        <dbReference type="ARBA" id="ARBA00012552"/>
    </source>
</evidence>
<keyword evidence="9" id="KW-0378">Hydrolase</keyword>
<evidence type="ECO:0000256" key="11">
    <source>
        <dbReference type="ARBA" id="ARBA00022840"/>
    </source>
</evidence>
<dbReference type="Gene3D" id="3.40.50.300">
    <property type="entry name" value="P-loop containing nucleotide triphosphate hydrolases"/>
    <property type="match status" value="2"/>
</dbReference>
<evidence type="ECO:0000256" key="6">
    <source>
        <dbReference type="ARBA" id="ARBA00022490"/>
    </source>
</evidence>
<dbReference type="GO" id="GO:0051321">
    <property type="term" value="P:meiotic cell cycle"/>
    <property type="evidence" value="ECO:0007669"/>
    <property type="project" value="UniProtKB-KW"/>
</dbReference>
<feature type="domain" description="Helicase ATP-binding" evidence="16">
    <location>
        <begin position="129"/>
        <end position="295"/>
    </location>
</feature>
<keyword evidence="12" id="KW-0744">Spermatogenesis</keyword>
<evidence type="ECO:0000256" key="9">
    <source>
        <dbReference type="ARBA" id="ARBA00022801"/>
    </source>
</evidence>
<dbReference type="PROSITE" id="PS51194">
    <property type="entry name" value="HELICASE_CTER"/>
    <property type="match status" value="1"/>
</dbReference>
<dbReference type="EMBL" id="GBYB01005186">
    <property type="protein sequence ID" value="JAG74953.1"/>
    <property type="molecule type" value="Transcribed_RNA"/>
</dbReference>
<dbReference type="InterPro" id="IPR027417">
    <property type="entry name" value="P-loop_NTPase"/>
</dbReference>
<comment type="catalytic activity">
    <reaction evidence="15">
        <text>ATP + H2O = ADP + phosphate + H(+)</text>
        <dbReference type="Rhea" id="RHEA:13065"/>
        <dbReference type="ChEBI" id="CHEBI:15377"/>
        <dbReference type="ChEBI" id="CHEBI:15378"/>
        <dbReference type="ChEBI" id="CHEBI:30616"/>
        <dbReference type="ChEBI" id="CHEBI:43474"/>
        <dbReference type="ChEBI" id="CHEBI:456216"/>
        <dbReference type="EC" id="3.6.4.13"/>
    </reaction>
</comment>
<evidence type="ECO:0000313" key="20">
    <source>
        <dbReference type="RefSeq" id="XP_011312434.1"/>
    </source>
</evidence>
<evidence type="ECO:0000259" key="17">
    <source>
        <dbReference type="PROSITE" id="PS51194"/>
    </source>
</evidence>
<protein>
    <recommendedName>
        <fullName evidence="4">Probable ATP-dependent RNA helicase spindle-E</fullName>
        <ecNumber evidence="3">3.6.4.13</ecNumber>
    </recommendedName>
</protein>
<dbReference type="SMART" id="SM00487">
    <property type="entry name" value="DEXDc"/>
    <property type="match status" value="1"/>
</dbReference>
<dbReference type="GO" id="GO:0005524">
    <property type="term" value="F:ATP binding"/>
    <property type="evidence" value="ECO:0007669"/>
    <property type="project" value="UniProtKB-KW"/>
</dbReference>
<dbReference type="SMART" id="SM00490">
    <property type="entry name" value="HELICc"/>
    <property type="match status" value="1"/>
</dbReference>
<keyword evidence="11" id="KW-0067">ATP-binding</keyword>
<dbReference type="OrthoDB" id="66977at2759"/>
<dbReference type="Pfam" id="PF00271">
    <property type="entry name" value="Helicase_C"/>
    <property type="match status" value="1"/>
</dbReference>
<dbReference type="SUPFAM" id="SSF52540">
    <property type="entry name" value="P-loop containing nucleoside triphosphate hydrolases"/>
    <property type="match status" value="1"/>
</dbReference>
<dbReference type="PROSITE" id="PS51192">
    <property type="entry name" value="HELICASE_ATP_BIND_1"/>
    <property type="match status" value="1"/>
</dbReference>
<sequence length="1447" mass="163510">MNDPMAFFYGKTPAKTTILHKPARRTYKLATDVSSIYCPSETTTVSTCVGTDYADEYLEKEDELLRESSSLYRGILGPDGENFDQVSYATCAPSDIALEPNQEKIYNTYDLTYTPRNHLPIGAFQEKIVSMIETNPVTIIQGPTGCGKTTQVPQFILESCYKNNRHCNIVVTQPRRIAAMSIAKRVSEEREWPCGSLVGFKIGLVQNTNEDTRLTYCTTGVLLQRLVHEKHMNDFTHVIIDEIHERDQDMDFLLLIVRKFLRSNSRGVRVVLMSATFNVEKFSRYFTFYAGNKKVQAPIIDVTKRNLFLVREFFLDDIQGMGTIPVVKAHEPEASKAMLEFAARVMQVMDRIDQELDRFGSSKAGDRPTTLVFLPGIHEIEELFNILTSPAKESDKWDVVVLHSSITHEEQSRIFEAPPPGYRRIILSTNIAESSLTVPNVKYVIDFCLTKQLVKDTTTNFHSLELTWASKANCQQRAGRTGRVMDGRVYRLVPKLFYQQILPDENPPEIARAPLENIFLRAKMLNMDKPKALLALSLDPPDLTNITSTVLNLKETGALLDSGDDPHDGEITDMGRVMGQMPLDIRISKLIVLGHVFSVLRETIIIGASMSVKNMFSHPFKEKLHAYKAKLLWACNTSSDGIAFLNAFRSWMNFKGTNSRSRDKGSEVSWAKKSFLQVRVMREVEATVVEITKRLENMGIRETRGPGRVQLNATEMQFVLKIAIAGAFYPHFYLANPRSDERSSVKALGGLDPAKTVYLTGWPIKQPGLLYAKRFQEIFKLVLNADSSRIAVKFDHSNRVYIQFNKTEVKDARDGPEFQGEIPVSVYLAIKLGRVNPPIRIPIMPEDAANELAEEFGLEKDPVNLYIPRPRRNPQGTGFYLRPRLPDLDLTFIPMDIQRIIDPGYFWVSNKDTETRDNLLEIKRVITLMESKGLVTFEGKPKVGAVVLAPKETSGDEQKVKYDRAVVQNVFLVSRHEYSAQVFFIDSGAVSKVSICDLRCVPGDSPLEKIPAAAYQCCLSQVKPAILNTLTGQWSEGSKRFFEELITGKGKTLYGEVYSVVNSVVCIDLHVTDDKGMKINVNNLLVSEGYAEPREEDYLSKANHTIRVDVNRLSNEEKATHTDLQHNQLYLADSYVDPPEEEDCTSYATLTGPNSPLEIKLSNLINAGVGLGITIDPISVNCVLLDPTLNDPQTRLVVAGSVSQGCDSGNLTLRNTTLMPNIPGLTDLLALIFAPKIELRANCMKTRNVGALCGLGYDEKTKRSLFPEHDMNLSFNVDINLDDLQNINKLRYWMNMGIFVKSEDDSDEDQMLSDIVKTQVKVKESLFALMSKKREPIIPEVDLRHGRWGRYQEADFLDPLNVNKFENLIYKLHRALDLREPDDAKEFMLNHLEELKKKASMSVKEVPYEEIDCKLCRQKISGILHLRSHISSPYHLMKEEELKENLL</sequence>
<keyword evidence="19" id="KW-1185">Reference proteome</keyword>
<dbReference type="GO" id="GO:0030154">
    <property type="term" value="P:cell differentiation"/>
    <property type="evidence" value="ECO:0007669"/>
    <property type="project" value="UniProtKB-KW"/>
</dbReference>
<evidence type="ECO:0000256" key="2">
    <source>
        <dbReference type="ARBA" id="ARBA00008792"/>
    </source>
</evidence>
<dbReference type="EC" id="3.6.4.13" evidence="3"/>
<dbReference type="GO" id="GO:0016787">
    <property type="term" value="F:hydrolase activity"/>
    <property type="evidence" value="ECO:0007669"/>
    <property type="project" value="UniProtKB-KW"/>
</dbReference>
<evidence type="ECO:0000256" key="7">
    <source>
        <dbReference type="ARBA" id="ARBA00022741"/>
    </source>
</evidence>
<keyword evidence="6" id="KW-0963">Cytoplasm</keyword>
<dbReference type="InterPro" id="IPR013087">
    <property type="entry name" value="Znf_C2H2_type"/>
</dbReference>
<dbReference type="Pfam" id="PF00567">
    <property type="entry name" value="TUDOR"/>
    <property type="match status" value="1"/>
</dbReference>
<dbReference type="GO" id="GO:0003723">
    <property type="term" value="F:RNA binding"/>
    <property type="evidence" value="ECO:0007669"/>
    <property type="project" value="TreeGrafter"/>
</dbReference>
<dbReference type="InterPro" id="IPR011545">
    <property type="entry name" value="DEAD/DEAH_box_helicase_dom"/>
</dbReference>
<dbReference type="PANTHER" id="PTHR18934">
    <property type="entry name" value="ATP-DEPENDENT RNA HELICASE"/>
    <property type="match status" value="1"/>
</dbReference>
<evidence type="ECO:0000259" key="16">
    <source>
        <dbReference type="PROSITE" id="PS51192"/>
    </source>
</evidence>
<dbReference type="InterPro" id="IPR002999">
    <property type="entry name" value="Tudor"/>
</dbReference>
<dbReference type="Proteomes" id="UP000694866">
    <property type="component" value="Unplaced"/>
</dbReference>
<dbReference type="InterPro" id="IPR035437">
    <property type="entry name" value="SNase_OB-fold_sf"/>
</dbReference>
<dbReference type="PANTHER" id="PTHR18934:SF113">
    <property type="entry name" value="ATP-DEPENDENT RNA HELICASE TDRD9"/>
    <property type="match status" value="1"/>
</dbReference>
<gene>
    <name evidence="18" type="primary">spn-E_1</name>
    <name evidence="20" type="synonym">spn-E</name>
    <name evidence="18" type="ORF">g.11315</name>
</gene>
<proteinExistence type="inferred from homology"/>
<evidence type="ECO:0000256" key="4">
    <source>
        <dbReference type="ARBA" id="ARBA00013352"/>
    </source>
</evidence>
<evidence type="ECO:0000313" key="18">
    <source>
        <dbReference type="EMBL" id="JAG74953.1"/>
    </source>
</evidence>
<evidence type="ECO:0000256" key="1">
    <source>
        <dbReference type="ARBA" id="ARBA00004496"/>
    </source>
</evidence>
<keyword evidence="7" id="KW-0547">Nucleotide-binding</keyword>
<keyword evidence="8" id="KW-0221">Differentiation</keyword>
<dbReference type="InterPro" id="IPR014001">
    <property type="entry name" value="Helicase_ATP-bd"/>
</dbReference>
<keyword evidence="14" id="KW-0469">Meiosis</keyword>
<evidence type="ECO:0000313" key="19">
    <source>
        <dbReference type="Proteomes" id="UP000694866"/>
    </source>
</evidence>
<accession>A0A0C9RDY7</accession>
<dbReference type="GO" id="GO:0003724">
    <property type="term" value="F:RNA helicase activity"/>
    <property type="evidence" value="ECO:0007669"/>
    <property type="project" value="UniProtKB-EC"/>
</dbReference>
<evidence type="ECO:0000256" key="13">
    <source>
        <dbReference type="ARBA" id="ARBA00023158"/>
    </source>
</evidence>
<dbReference type="GO" id="GO:0007283">
    <property type="term" value="P:spermatogenesis"/>
    <property type="evidence" value="ECO:0007669"/>
    <property type="project" value="UniProtKB-KW"/>
</dbReference>
<dbReference type="GO" id="GO:0031047">
    <property type="term" value="P:regulatory ncRNA-mediated gene silencing"/>
    <property type="evidence" value="ECO:0007669"/>
    <property type="project" value="UniProtKB-KW"/>
</dbReference>
<dbReference type="Pfam" id="PF00270">
    <property type="entry name" value="DEAD"/>
    <property type="match status" value="1"/>
</dbReference>
<dbReference type="Gene3D" id="2.40.50.90">
    <property type="match status" value="1"/>
</dbReference>
<accession>A0A9R1U8L4</accession>
<evidence type="ECO:0000256" key="8">
    <source>
        <dbReference type="ARBA" id="ARBA00022782"/>
    </source>
</evidence>
<dbReference type="GO" id="GO:0005737">
    <property type="term" value="C:cytoplasm"/>
    <property type="evidence" value="ECO:0007669"/>
    <property type="project" value="UniProtKB-SubCell"/>
</dbReference>
<dbReference type="GeneID" id="105272181"/>
<keyword evidence="13" id="KW-0943">RNA-mediated gene silencing</keyword>
<dbReference type="CDD" id="cd18791">
    <property type="entry name" value="SF2_C_RHA"/>
    <property type="match status" value="1"/>
</dbReference>
<dbReference type="Gene3D" id="1.20.120.1080">
    <property type="match status" value="1"/>
</dbReference>
<evidence type="ECO:0000256" key="5">
    <source>
        <dbReference type="ARBA" id="ARBA00022473"/>
    </source>
</evidence>
<feature type="domain" description="Helicase C-terminal" evidence="17">
    <location>
        <begin position="351"/>
        <end position="526"/>
    </location>
</feature>
<dbReference type="PROSITE" id="PS00028">
    <property type="entry name" value="ZINC_FINGER_C2H2_1"/>
    <property type="match status" value="1"/>
</dbReference>
<name>A0A0C9RDY7_9HYME</name>
<keyword evidence="10 20" id="KW-0347">Helicase</keyword>